<dbReference type="PANTHER" id="PTHR12174">
    <property type="entry name" value="SIGNAL PEPTIDE PEPTIDASE"/>
    <property type="match status" value="1"/>
</dbReference>
<dbReference type="Gene3D" id="3.50.30.30">
    <property type="match status" value="1"/>
</dbReference>
<dbReference type="InterPro" id="IPR046450">
    <property type="entry name" value="PA_dom_sf"/>
</dbReference>
<reference evidence="5" key="1">
    <citation type="journal article" date="2024" name="IScience">
        <title>Strigolactones Initiate the Formation of Haustorium-like Structures in Castilleja.</title>
        <authorList>
            <person name="Buerger M."/>
            <person name="Peterson D."/>
            <person name="Chory J."/>
        </authorList>
    </citation>
    <scope>NUCLEOTIDE SEQUENCE [LARGE SCALE GENOMIC DNA]</scope>
</reference>
<keyword evidence="1" id="KW-0645">Protease</keyword>
<dbReference type="PANTHER" id="PTHR12174:SF102">
    <property type="entry name" value="SIGNAL PEPTIDE PEPTIDASE-LIKE 4"/>
    <property type="match status" value="1"/>
</dbReference>
<comment type="caution">
    <text evidence="4">The sequence shown here is derived from an EMBL/GenBank/DDBJ whole genome shotgun (WGS) entry which is preliminary data.</text>
</comment>
<accession>A0ABD3B8I0</accession>
<evidence type="ECO:0000313" key="4">
    <source>
        <dbReference type="EMBL" id="KAL3613663.1"/>
    </source>
</evidence>
<dbReference type="InterPro" id="IPR003137">
    <property type="entry name" value="PA_domain"/>
</dbReference>
<dbReference type="SUPFAM" id="SSF52025">
    <property type="entry name" value="PA domain"/>
    <property type="match status" value="1"/>
</dbReference>
<sequence>MGVRVEMVGTQFGVGPRGVPILQNSNSTKISPQFNTESREAPPTLRLLSVFLSLDSTKRVMGSKFGYEYRYDFSMVDEDEINSKYKSASPKSIGARILLFDIRTKFIAVLRTDKEGEEERVLIDSEKYDTALYEDEPDDVRNRTMNVCCTKDPNFRPNTTLDDDTREQSNILRRKMVVGKSLEWLPSGFTEKVKYKNSRKIKASDLDGTVVQPEICGHGGFVLLTIPIVVANQEISLAGEAILVHRGNCSFVTKANVAEAAGASALLIINNAKELFKMLCESNETNVNIGIPVVMLPLDASATLRQSMINNSHDDVDADDVEAKLFCCILLYCS</sequence>
<dbReference type="EMBL" id="JAVIJP010000107">
    <property type="protein sequence ID" value="KAL3613663.1"/>
    <property type="molecule type" value="Genomic_DNA"/>
</dbReference>
<evidence type="ECO:0000256" key="1">
    <source>
        <dbReference type="ARBA" id="ARBA00022670"/>
    </source>
</evidence>
<feature type="domain" description="PA" evidence="3">
    <location>
        <begin position="235"/>
        <end position="301"/>
    </location>
</feature>
<dbReference type="InterPro" id="IPR007369">
    <property type="entry name" value="Peptidase_A22B_SPP"/>
</dbReference>
<keyword evidence="1" id="KW-0378">Hydrolase</keyword>
<dbReference type="GO" id="GO:0006508">
    <property type="term" value="P:proteolysis"/>
    <property type="evidence" value="ECO:0007669"/>
    <property type="project" value="UniProtKB-KW"/>
</dbReference>
<keyword evidence="5" id="KW-1185">Reference proteome</keyword>
<dbReference type="Proteomes" id="UP001632038">
    <property type="component" value="Unassembled WGS sequence"/>
</dbReference>
<evidence type="ECO:0000256" key="2">
    <source>
        <dbReference type="ARBA" id="ARBA00023180"/>
    </source>
</evidence>
<name>A0ABD3B8I0_9LAMI</name>
<organism evidence="4 5">
    <name type="scientific">Castilleja foliolosa</name>
    <dbReference type="NCBI Taxonomy" id="1961234"/>
    <lineage>
        <taxon>Eukaryota</taxon>
        <taxon>Viridiplantae</taxon>
        <taxon>Streptophyta</taxon>
        <taxon>Embryophyta</taxon>
        <taxon>Tracheophyta</taxon>
        <taxon>Spermatophyta</taxon>
        <taxon>Magnoliopsida</taxon>
        <taxon>eudicotyledons</taxon>
        <taxon>Gunneridae</taxon>
        <taxon>Pentapetalae</taxon>
        <taxon>asterids</taxon>
        <taxon>lamiids</taxon>
        <taxon>Lamiales</taxon>
        <taxon>Orobanchaceae</taxon>
        <taxon>Pedicularideae</taxon>
        <taxon>Castillejinae</taxon>
        <taxon>Castilleja</taxon>
    </lineage>
</organism>
<evidence type="ECO:0000313" key="5">
    <source>
        <dbReference type="Proteomes" id="UP001632038"/>
    </source>
</evidence>
<proteinExistence type="predicted"/>
<dbReference type="GO" id="GO:0008233">
    <property type="term" value="F:peptidase activity"/>
    <property type="evidence" value="ECO:0007669"/>
    <property type="project" value="UniProtKB-KW"/>
</dbReference>
<evidence type="ECO:0000259" key="3">
    <source>
        <dbReference type="Pfam" id="PF02225"/>
    </source>
</evidence>
<keyword evidence="2" id="KW-0325">Glycoprotein</keyword>
<dbReference type="AlphaFoldDB" id="A0ABD3B8I0"/>
<dbReference type="Pfam" id="PF02225">
    <property type="entry name" value="PA"/>
    <property type="match status" value="1"/>
</dbReference>
<gene>
    <name evidence="4" type="primary">SPPL4_5</name>
    <name evidence="4" type="ORF">CASFOL_041737</name>
</gene>
<protein>
    <submittedName>
        <fullName evidence="4">Presenilin, signal peptide peptidase</fullName>
    </submittedName>
</protein>